<name>A0A3M7QFK9_BRAPC</name>
<organism evidence="1 2">
    <name type="scientific">Brachionus plicatilis</name>
    <name type="common">Marine rotifer</name>
    <name type="synonym">Brachionus muelleri</name>
    <dbReference type="NCBI Taxonomy" id="10195"/>
    <lineage>
        <taxon>Eukaryota</taxon>
        <taxon>Metazoa</taxon>
        <taxon>Spiralia</taxon>
        <taxon>Gnathifera</taxon>
        <taxon>Rotifera</taxon>
        <taxon>Eurotatoria</taxon>
        <taxon>Monogononta</taxon>
        <taxon>Pseudotrocha</taxon>
        <taxon>Ploima</taxon>
        <taxon>Brachionidae</taxon>
        <taxon>Brachionus</taxon>
    </lineage>
</organism>
<evidence type="ECO:0000313" key="2">
    <source>
        <dbReference type="Proteomes" id="UP000276133"/>
    </source>
</evidence>
<sequence length="91" mass="10216">MTGKNALTVVENYAEIFVIFHLIHSCLKVTKKSPSPAGSKSVRSGIKTCQINFLITVAQNYNFDNLMSILNLPSNFDHLIMIMKFKLPEVT</sequence>
<accession>A0A3M7QFK9</accession>
<reference evidence="1 2" key="1">
    <citation type="journal article" date="2018" name="Sci. Rep.">
        <title>Genomic signatures of local adaptation to the degree of environmental predictability in rotifers.</title>
        <authorList>
            <person name="Franch-Gras L."/>
            <person name="Hahn C."/>
            <person name="Garcia-Roger E.M."/>
            <person name="Carmona M.J."/>
            <person name="Serra M."/>
            <person name="Gomez A."/>
        </authorList>
    </citation>
    <scope>NUCLEOTIDE SEQUENCE [LARGE SCALE GENOMIC DNA]</scope>
    <source>
        <strain evidence="1">HYR1</strain>
    </source>
</reference>
<gene>
    <name evidence="1" type="ORF">BpHYR1_022566</name>
</gene>
<dbReference type="EMBL" id="REGN01006280">
    <property type="protein sequence ID" value="RNA10160.1"/>
    <property type="molecule type" value="Genomic_DNA"/>
</dbReference>
<dbReference type="Proteomes" id="UP000276133">
    <property type="component" value="Unassembled WGS sequence"/>
</dbReference>
<evidence type="ECO:0000313" key="1">
    <source>
        <dbReference type="EMBL" id="RNA10160.1"/>
    </source>
</evidence>
<comment type="caution">
    <text evidence="1">The sequence shown here is derived from an EMBL/GenBank/DDBJ whole genome shotgun (WGS) entry which is preliminary data.</text>
</comment>
<keyword evidence="2" id="KW-1185">Reference proteome</keyword>
<dbReference type="AlphaFoldDB" id="A0A3M7QFK9"/>
<proteinExistence type="predicted"/>
<protein>
    <submittedName>
        <fullName evidence="1">Uncharacterized protein</fullName>
    </submittedName>
</protein>